<proteinExistence type="predicted"/>
<organism evidence="2 3">
    <name type="scientific">Serratia liquefaciens</name>
    <dbReference type="NCBI Taxonomy" id="614"/>
    <lineage>
        <taxon>Bacteria</taxon>
        <taxon>Pseudomonadati</taxon>
        <taxon>Pseudomonadota</taxon>
        <taxon>Gammaproteobacteria</taxon>
        <taxon>Enterobacterales</taxon>
        <taxon>Yersiniaceae</taxon>
        <taxon>Serratia</taxon>
    </lineage>
</organism>
<protein>
    <submittedName>
        <fullName evidence="2">DUF3644 domain-containing protein</fullName>
    </submittedName>
</protein>
<reference evidence="2 3" key="1">
    <citation type="submission" date="2018-11" db="EMBL/GenBank/DDBJ databases">
        <title>The first complete genome of Serratia liquefaciens isolated from metalophyte plant revel distinctness adaptive mechanisms in an extreme habitat.</title>
        <authorList>
            <person name="Caneschi W.L."/>
            <person name="Sanchez A.B."/>
            <person name="Felestrino E.B."/>
            <person name="Assis R.A.B."/>
            <person name="Lemes C.G.C."/>
            <person name="Cordeiro I.F."/>
            <person name="Fonseca N.P."/>
            <person name="Villa M."/>
            <person name="Vieira I.T."/>
            <person name="Moraes L.A."/>
            <person name="Kamino L.H.Y."/>
            <person name="do Carmo F."/>
            <person name="Garcia C.M."/>
            <person name="Almeida N.F."/>
            <person name="Silva R.S."/>
            <person name="Ferro J.A."/>
            <person name="Ferro M.I.T."/>
            <person name="Varani A.M."/>
            <person name="Ferreira R.M."/>
            <person name="dos Santos V.L."/>
            <person name="Silva U.C."/>
            <person name="Setubal J.C."/>
            <person name="Moreira L.M."/>
        </authorList>
    </citation>
    <scope>NUCLEOTIDE SEQUENCE [LARGE SCALE GENOMIC DNA]</scope>
    <source>
        <strain evidence="2 3">FG3</strain>
        <plasmid evidence="2 3">p2-125</plasmid>
    </source>
</reference>
<evidence type="ECO:0000313" key="3">
    <source>
        <dbReference type="Proteomes" id="UP000317572"/>
    </source>
</evidence>
<evidence type="ECO:0000313" key="2">
    <source>
        <dbReference type="EMBL" id="QDL35741.1"/>
    </source>
</evidence>
<gene>
    <name evidence="2" type="ORF">EGO53_28575</name>
</gene>
<dbReference type="EMBL" id="CP033895">
    <property type="protein sequence ID" value="QDL35741.1"/>
    <property type="molecule type" value="Genomic_DNA"/>
</dbReference>
<sequence length="294" mass="33950">MKFTQQDMKLFDEIFKSASGYVLDFSNRTMREFFEEELSIDIDNEIYLDEGDSKAKRLRCFIKKTDRDTVLNVIDKLWAYRKLMTTDPVTARDEILYAQLVERIINTDIVSAQGIIPPTISVIQSIDVGYFLNELETMKSMPPQQRGYRFEGWLNELFSAFRLSPNAGFRITGEQIDGSFNLHNETYLIEAKWHNQKTSALDLHVFQGKLTQKATWTRGVFISWQGFSPDAFNAWGNSKSVICVTGYDLYHMLSNNISLIDMLEKKIRIAAERGEYYVSIDKLYPGIIKPGHSN</sequence>
<evidence type="ECO:0000259" key="1">
    <source>
        <dbReference type="Pfam" id="PF04471"/>
    </source>
</evidence>
<dbReference type="InterPro" id="IPR011335">
    <property type="entry name" value="Restrct_endonuc-II-like"/>
</dbReference>
<dbReference type="GO" id="GO:0009307">
    <property type="term" value="P:DNA restriction-modification system"/>
    <property type="evidence" value="ECO:0007669"/>
    <property type="project" value="InterPro"/>
</dbReference>
<dbReference type="RefSeq" id="WP_142816590.1">
    <property type="nucleotide sequence ID" value="NZ_CP033895.1"/>
</dbReference>
<dbReference type="AlphaFoldDB" id="A0A515D5Q8"/>
<dbReference type="Pfam" id="PF04471">
    <property type="entry name" value="Mrr_cat"/>
    <property type="match status" value="1"/>
</dbReference>
<dbReference type="GO" id="GO:0003677">
    <property type="term" value="F:DNA binding"/>
    <property type="evidence" value="ECO:0007669"/>
    <property type="project" value="InterPro"/>
</dbReference>
<dbReference type="SUPFAM" id="SSF52980">
    <property type="entry name" value="Restriction endonuclease-like"/>
    <property type="match status" value="1"/>
</dbReference>
<feature type="domain" description="Restriction endonuclease type IV Mrr" evidence="1">
    <location>
        <begin position="147"/>
        <end position="253"/>
    </location>
</feature>
<accession>A0A515D5Q8</accession>
<geneLocation type="plasmid" evidence="2 3">
    <name>p2-125</name>
</geneLocation>
<name>A0A515D5Q8_SERLI</name>
<dbReference type="GO" id="GO:0004519">
    <property type="term" value="F:endonuclease activity"/>
    <property type="evidence" value="ECO:0007669"/>
    <property type="project" value="InterPro"/>
</dbReference>
<keyword evidence="2" id="KW-0614">Plasmid</keyword>
<dbReference type="Proteomes" id="UP000317572">
    <property type="component" value="Plasmid p2-125"/>
</dbReference>
<dbReference type="InterPro" id="IPR007560">
    <property type="entry name" value="Restrct_endonuc_IV_Mrr"/>
</dbReference>